<reference evidence="3 4" key="1">
    <citation type="journal article" date="2017" name="Genome Biol. Evol.">
        <title>Phytophthora megakarya and P. palmivora, closely related causal agents of cacao black pod rot, underwent increases in genome sizes and gene numbers by different mechanisms.</title>
        <authorList>
            <person name="Ali S.S."/>
            <person name="Shao J."/>
            <person name="Lary D.J."/>
            <person name="Kronmiller B."/>
            <person name="Shen D."/>
            <person name="Strem M.D."/>
            <person name="Amoako-Attah I."/>
            <person name="Akrofi A.Y."/>
            <person name="Begoude B.A."/>
            <person name="Ten Hoopen G.M."/>
            <person name="Coulibaly K."/>
            <person name="Kebe B.I."/>
            <person name="Melnick R.L."/>
            <person name="Guiltinan M.J."/>
            <person name="Tyler B.M."/>
            <person name="Meinhardt L.W."/>
            <person name="Bailey B.A."/>
        </authorList>
    </citation>
    <scope>NUCLEOTIDE SEQUENCE [LARGE SCALE GENOMIC DNA]</scope>
    <source>
        <strain evidence="4">sbr112.9</strain>
    </source>
</reference>
<evidence type="ECO:0000313" key="4">
    <source>
        <dbReference type="Proteomes" id="UP000237271"/>
    </source>
</evidence>
<dbReference type="Pfam" id="PF13843">
    <property type="entry name" value="DDE_Tnp_1_7"/>
    <property type="match status" value="1"/>
</dbReference>
<accession>A0A2P4Y7K9</accession>
<dbReference type="EMBL" id="NCKW01005007">
    <property type="protein sequence ID" value="POM73792.1"/>
    <property type="molecule type" value="Genomic_DNA"/>
</dbReference>
<feature type="domain" description="PiggyBac transposable element-derived protein" evidence="2">
    <location>
        <begin position="4"/>
        <end position="117"/>
    </location>
</feature>
<dbReference type="InterPro" id="IPR029526">
    <property type="entry name" value="PGBD"/>
</dbReference>
<gene>
    <name evidence="3" type="ORF">PHPALM_9328</name>
</gene>
<feature type="compositionally biased region" description="Polar residues" evidence="1">
    <location>
        <begin position="96"/>
        <end position="114"/>
    </location>
</feature>
<comment type="caution">
    <text evidence="3">The sequence shown here is derived from an EMBL/GenBank/DDBJ whole genome shotgun (WGS) entry which is preliminary data.</text>
</comment>
<organism evidence="3 4">
    <name type="scientific">Phytophthora palmivora</name>
    <dbReference type="NCBI Taxonomy" id="4796"/>
    <lineage>
        <taxon>Eukaryota</taxon>
        <taxon>Sar</taxon>
        <taxon>Stramenopiles</taxon>
        <taxon>Oomycota</taxon>
        <taxon>Peronosporomycetes</taxon>
        <taxon>Peronosporales</taxon>
        <taxon>Peronosporaceae</taxon>
        <taxon>Phytophthora</taxon>
    </lineage>
</organism>
<keyword evidence="4" id="KW-1185">Reference proteome</keyword>
<protein>
    <recommendedName>
        <fullName evidence="2">PiggyBac transposable element-derived protein domain-containing protein</fullName>
    </recommendedName>
</protein>
<dbReference type="PANTHER" id="PTHR46599">
    <property type="entry name" value="PIGGYBAC TRANSPOSABLE ELEMENT-DERIVED PROTEIN 4"/>
    <property type="match status" value="1"/>
</dbReference>
<dbReference type="OrthoDB" id="121783at2759"/>
<sequence>MIPSRSRHNITRQFLKDKPHKWGTKLLMTCCTKTAYCLRLLREGTTRKRAIVRDLSEVLPLQEDGGFHAVVTDRFYTSVQLALQLLSRNEYSIGTVQPNRAGNPKEVTSGSTTRPPGVYRGSTRIAVAKCVPHRTALLWWERMPVQFLAIGGSRALKTCGKAL</sequence>
<evidence type="ECO:0000313" key="3">
    <source>
        <dbReference type="EMBL" id="POM73792.1"/>
    </source>
</evidence>
<dbReference type="Proteomes" id="UP000237271">
    <property type="component" value="Unassembled WGS sequence"/>
</dbReference>
<dbReference type="AlphaFoldDB" id="A0A2P4Y7K9"/>
<evidence type="ECO:0000256" key="1">
    <source>
        <dbReference type="SAM" id="MobiDB-lite"/>
    </source>
</evidence>
<dbReference type="PANTHER" id="PTHR46599:SF3">
    <property type="entry name" value="PIGGYBAC TRANSPOSABLE ELEMENT-DERIVED PROTEIN 4"/>
    <property type="match status" value="1"/>
</dbReference>
<evidence type="ECO:0000259" key="2">
    <source>
        <dbReference type="Pfam" id="PF13843"/>
    </source>
</evidence>
<feature type="region of interest" description="Disordered" evidence="1">
    <location>
        <begin position="96"/>
        <end position="115"/>
    </location>
</feature>
<name>A0A2P4Y7K9_9STRA</name>
<proteinExistence type="predicted"/>